<evidence type="ECO:0000313" key="1">
    <source>
        <dbReference type="EMBL" id="ABE64840.1"/>
    </source>
</evidence>
<gene>
    <name evidence="1" type="ordered locus">Nham_4222</name>
</gene>
<accession>Q1QG07</accession>
<geneLocation type="plasmid" evidence="2">
    <name>pNITHX1</name>
</geneLocation>
<dbReference type="HOGENOM" id="CLU_2407449_0_0_5"/>
<name>Q1QG07_NITHX</name>
<evidence type="ECO:0000313" key="2">
    <source>
        <dbReference type="Proteomes" id="UP000001953"/>
    </source>
</evidence>
<dbReference type="EMBL" id="CP000320">
    <property type="protein sequence ID" value="ABE64840.1"/>
    <property type="molecule type" value="Genomic_DNA"/>
</dbReference>
<reference evidence="2" key="1">
    <citation type="submission" date="2006-03" db="EMBL/GenBank/DDBJ databases">
        <title>Complete sequence of plasmid 1 of Nitrobacter hamburgensis X14.</title>
        <authorList>
            <consortium name="US DOE Joint Genome Institute"/>
            <person name="Copeland A."/>
            <person name="Lucas S."/>
            <person name="Lapidus A."/>
            <person name="Barry K."/>
            <person name="Detter J.C."/>
            <person name="Glavina del Rio T."/>
            <person name="Hammon N."/>
            <person name="Israni S."/>
            <person name="Dalin E."/>
            <person name="Tice H."/>
            <person name="Pitluck S."/>
            <person name="Chain P."/>
            <person name="Malfatti S."/>
            <person name="Shin M."/>
            <person name="Vergez L."/>
            <person name="Schmutz J."/>
            <person name="Larimer F."/>
            <person name="Land M."/>
            <person name="Hauser L."/>
            <person name="Kyrpides N."/>
            <person name="Ivanova N."/>
            <person name="Ward B."/>
            <person name="Arp D."/>
            <person name="Klotz M."/>
            <person name="Stein L."/>
            <person name="O'Mullan G."/>
            <person name="Starkenburg S."/>
            <person name="Sayavedra L."/>
            <person name="Poret-Peterson A.T."/>
            <person name="Gentry M.E."/>
            <person name="Bruce D."/>
            <person name="Richardson P."/>
        </authorList>
    </citation>
    <scope>NUCLEOTIDE SEQUENCE [LARGE SCALE GENOMIC DNA]</scope>
    <source>
        <strain evidence="2">DSM 10229 / NCIMB 13809 / X14</strain>
        <plasmid evidence="2">Plasmid pNITHX1</plasmid>
    </source>
</reference>
<proteinExistence type="predicted"/>
<organism evidence="1 2">
    <name type="scientific">Nitrobacter hamburgensis (strain DSM 10229 / NCIMB 13809 / X14)</name>
    <dbReference type="NCBI Taxonomy" id="323097"/>
    <lineage>
        <taxon>Bacteria</taxon>
        <taxon>Pseudomonadati</taxon>
        <taxon>Pseudomonadota</taxon>
        <taxon>Alphaproteobacteria</taxon>
        <taxon>Hyphomicrobiales</taxon>
        <taxon>Nitrobacteraceae</taxon>
        <taxon>Nitrobacter</taxon>
    </lineage>
</organism>
<protein>
    <submittedName>
        <fullName evidence="1">Uncharacterized protein</fullName>
    </submittedName>
</protein>
<sequence>MSWIPKDPAYRIEALQFHRVEEMEIWSANSDGYSFTISFFESFAGAGFHARPGYVASWRPLYGDRGAIKIIGSPFKSFDEAEVACDAMLKHLLSD</sequence>
<dbReference type="AlphaFoldDB" id="Q1QG07"/>
<dbReference type="OrthoDB" id="8250862at2"/>
<dbReference type="Proteomes" id="UP000001953">
    <property type="component" value="Plasmid 1"/>
</dbReference>
<keyword evidence="2" id="KW-1185">Reference proteome</keyword>
<dbReference type="KEGG" id="nha:Nham_4222"/>
<keyword evidence="1" id="KW-0614">Plasmid</keyword>